<dbReference type="AlphaFoldDB" id="A0A0B6Y8S6"/>
<feature type="non-terminal residue" evidence="1">
    <location>
        <position position="1"/>
    </location>
</feature>
<protein>
    <submittedName>
        <fullName evidence="1">Uncharacterized protein</fullName>
    </submittedName>
</protein>
<evidence type="ECO:0000313" key="1">
    <source>
        <dbReference type="EMBL" id="CEK52554.1"/>
    </source>
</evidence>
<organism evidence="1">
    <name type="scientific">Arion vulgaris</name>
    <dbReference type="NCBI Taxonomy" id="1028688"/>
    <lineage>
        <taxon>Eukaryota</taxon>
        <taxon>Metazoa</taxon>
        <taxon>Spiralia</taxon>
        <taxon>Lophotrochozoa</taxon>
        <taxon>Mollusca</taxon>
        <taxon>Gastropoda</taxon>
        <taxon>Heterobranchia</taxon>
        <taxon>Euthyneura</taxon>
        <taxon>Panpulmonata</taxon>
        <taxon>Eupulmonata</taxon>
        <taxon>Stylommatophora</taxon>
        <taxon>Helicina</taxon>
        <taxon>Arionoidea</taxon>
        <taxon>Arionidae</taxon>
        <taxon>Arion</taxon>
    </lineage>
</organism>
<proteinExistence type="predicted"/>
<sequence length="52" mass="5899">CPHPIDSCQGTVEHPQFLTINAVDTRLFILSLLQTPYTQDSRSTYVSGDLYR</sequence>
<reference evidence="1" key="1">
    <citation type="submission" date="2014-12" db="EMBL/GenBank/DDBJ databases">
        <title>Insight into the proteome of Arion vulgaris.</title>
        <authorList>
            <person name="Aradska J."/>
            <person name="Bulat T."/>
            <person name="Smidak R."/>
            <person name="Sarate P."/>
            <person name="Gangsoo J."/>
            <person name="Sialana F."/>
            <person name="Bilban M."/>
            <person name="Lubec G."/>
        </authorList>
    </citation>
    <scope>NUCLEOTIDE SEQUENCE</scope>
    <source>
        <tissue evidence="1">Skin</tissue>
    </source>
</reference>
<gene>
    <name evidence="1" type="primary">ORF17207</name>
</gene>
<dbReference type="EMBL" id="HACG01005689">
    <property type="protein sequence ID" value="CEK52554.1"/>
    <property type="molecule type" value="Transcribed_RNA"/>
</dbReference>
<name>A0A0B6Y8S6_9EUPU</name>
<accession>A0A0B6Y8S6</accession>